<protein>
    <recommendedName>
        <fullName evidence="1">DUF3850 domain-containing protein</fullName>
    </recommendedName>
</protein>
<feature type="domain" description="DUF3850" evidence="1">
    <location>
        <begin position="3"/>
        <end position="87"/>
    </location>
</feature>
<accession>A0ABP9P1Z2</accession>
<evidence type="ECO:0000313" key="3">
    <source>
        <dbReference type="Proteomes" id="UP001499852"/>
    </source>
</evidence>
<keyword evidence="3" id="KW-1185">Reference proteome</keyword>
<organism evidence="2 3">
    <name type="scientific">Prosthecobacter algae</name>
    <dbReference type="NCBI Taxonomy" id="1144682"/>
    <lineage>
        <taxon>Bacteria</taxon>
        <taxon>Pseudomonadati</taxon>
        <taxon>Verrucomicrobiota</taxon>
        <taxon>Verrucomicrobiia</taxon>
        <taxon>Verrucomicrobiales</taxon>
        <taxon>Verrucomicrobiaceae</taxon>
        <taxon>Prosthecobacter</taxon>
    </lineage>
</organism>
<dbReference type="Gene3D" id="2.30.130.30">
    <property type="entry name" value="Hypothetical protein"/>
    <property type="match status" value="1"/>
</dbReference>
<dbReference type="Proteomes" id="UP001499852">
    <property type="component" value="Unassembled WGS sequence"/>
</dbReference>
<gene>
    <name evidence="2" type="ORF">GCM10023213_19800</name>
</gene>
<reference evidence="3" key="1">
    <citation type="journal article" date="2019" name="Int. J. Syst. Evol. Microbiol.">
        <title>The Global Catalogue of Microorganisms (GCM) 10K type strain sequencing project: providing services to taxonomists for standard genome sequencing and annotation.</title>
        <authorList>
            <consortium name="The Broad Institute Genomics Platform"/>
            <consortium name="The Broad Institute Genome Sequencing Center for Infectious Disease"/>
            <person name="Wu L."/>
            <person name="Ma J."/>
        </authorList>
    </citation>
    <scope>NUCLEOTIDE SEQUENCE [LARGE SCALE GENOMIC DNA]</scope>
    <source>
        <strain evidence="3">JCM 18053</strain>
    </source>
</reference>
<evidence type="ECO:0000313" key="2">
    <source>
        <dbReference type="EMBL" id="GAA5139314.1"/>
    </source>
</evidence>
<evidence type="ECO:0000259" key="1">
    <source>
        <dbReference type="Pfam" id="PF12961"/>
    </source>
</evidence>
<dbReference type="InterPro" id="IPR015947">
    <property type="entry name" value="PUA-like_sf"/>
</dbReference>
<dbReference type="InterPro" id="IPR039440">
    <property type="entry name" value="DUF3850"/>
</dbReference>
<comment type="caution">
    <text evidence="2">The sequence shown here is derived from an EMBL/GenBank/DDBJ whole genome shotgun (WGS) entry which is preliminary data.</text>
</comment>
<dbReference type="SUPFAM" id="SSF88697">
    <property type="entry name" value="PUA domain-like"/>
    <property type="match status" value="1"/>
</dbReference>
<name>A0ABP9P1Z2_9BACT</name>
<dbReference type="RefSeq" id="WP_345736207.1">
    <property type="nucleotide sequence ID" value="NZ_BAABIA010000003.1"/>
</dbReference>
<sequence length="192" mass="22060">MNTHTLKTDPELFDAVEAGLKTFEIRFDDRGYQVGDILRLRRTKYSAAEMKTGKELAYDGREVLASVTKIVSGTEYGLHEGWVVMAIKEVIPETRSESFLIRKMLEMLDYTLADKDCGELILEVNFRGAEYYEENEEEGFTETYLGDMETMVSEEFSTTTEHLRYGSEPITRDDLRELRRRIAAAPENSGQE</sequence>
<dbReference type="EMBL" id="BAABIA010000003">
    <property type="protein sequence ID" value="GAA5139314.1"/>
    <property type="molecule type" value="Genomic_DNA"/>
</dbReference>
<proteinExistence type="predicted"/>
<dbReference type="Pfam" id="PF12961">
    <property type="entry name" value="DUF3850"/>
    <property type="match status" value="1"/>
</dbReference>